<keyword evidence="1" id="KW-0812">Transmembrane</keyword>
<evidence type="ECO:0000313" key="2">
    <source>
        <dbReference type="EMBL" id="MDR7166183.1"/>
    </source>
</evidence>
<protein>
    <submittedName>
        <fullName evidence="2">Uncharacterized protein</fullName>
    </submittedName>
</protein>
<comment type="caution">
    <text evidence="2">The sequence shown here is derived from an EMBL/GenBank/DDBJ whole genome shotgun (WGS) entry which is preliminary data.</text>
</comment>
<evidence type="ECO:0000313" key="3">
    <source>
        <dbReference type="Proteomes" id="UP001262032"/>
    </source>
</evidence>
<keyword evidence="1" id="KW-0472">Membrane</keyword>
<dbReference type="AlphaFoldDB" id="A0AAW8NF37"/>
<sequence length="159" mass="17557">MATLTFTGRDRYTTLRGTTMVQKTKTIIKETEEVSERDNPAVLAYRVGQLEIAMKDAALAQRESTESHKEGVKELVTKMDTYALNFATKIDLEQAQRDADKVHAQYDKRLEAQDQEIEGLKGTIDGYPLVKKIVFTAAGVILLAVLGVIVNLAVKGQAS</sequence>
<reference evidence="2" key="1">
    <citation type="submission" date="2023-07" db="EMBL/GenBank/DDBJ databases">
        <title>Sorghum-associated microbial communities from plants grown in Nebraska, USA.</title>
        <authorList>
            <person name="Schachtman D."/>
        </authorList>
    </citation>
    <scope>NUCLEOTIDE SEQUENCE</scope>
    <source>
        <strain evidence="2">BE261</strain>
    </source>
</reference>
<proteinExistence type="predicted"/>
<evidence type="ECO:0000256" key="1">
    <source>
        <dbReference type="SAM" id="Phobius"/>
    </source>
</evidence>
<dbReference type="EMBL" id="JAVDWN010000031">
    <property type="protein sequence ID" value="MDR7166183.1"/>
    <property type="molecule type" value="Genomic_DNA"/>
</dbReference>
<organism evidence="2 3">
    <name type="scientific">Pseudarthrobacter oxydans</name>
    <name type="common">Arthrobacter oxydans</name>
    <dbReference type="NCBI Taxonomy" id="1671"/>
    <lineage>
        <taxon>Bacteria</taxon>
        <taxon>Bacillati</taxon>
        <taxon>Actinomycetota</taxon>
        <taxon>Actinomycetes</taxon>
        <taxon>Micrococcales</taxon>
        <taxon>Micrococcaceae</taxon>
        <taxon>Pseudarthrobacter</taxon>
    </lineage>
</organism>
<keyword evidence="1" id="KW-1133">Transmembrane helix</keyword>
<dbReference type="RefSeq" id="WP_310258632.1">
    <property type="nucleotide sequence ID" value="NZ_JAVDWN010000031.1"/>
</dbReference>
<dbReference type="Proteomes" id="UP001262032">
    <property type="component" value="Unassembled WGS sequence"/>
</dbReference>
<accession>A0AAW8NF37</accession>
<gene>
    <name evidence="2" type="ORF">J2X12_004237</name>
</gene>
<name>A0AAW8NF37_PSEOX</name>
<feature type="transmembrane region" description="Helical" evidence="1">
    <location>
        <begin position="133"/>
        <end position="154"/>
    </location>
</feature>